<evidence type="ECO:0000313" key="10">
    <source>
        <dbReference type="EMBL" id="QFI37138.1"/>
    </source>
</evidence>
<keyword evidence="6 8" id="KW-0012">Acyltransferase</keyword>
<dbReference type="CDD" id="cd04237">
    <property type="entry name" value="AAK_NAGS-ABP"/>
    <property type="match status" value="1"/>
</dbReference>
<evidence type="ECO:0000256" key="3">
    <source>
        <dbReference type="ARBA" id="ARBA00022571"/>
    </source>
</evidence>
<dbReference type="SUPFAM" id="SSF55729">
    <property type="entry name" value="Acyl-CoA N-acyltransferases (Nat)"/>
    <property type="match status" value="1"/>
</dbReference>
<reference evidence="10 11" key="1">
    <citation type="submission" date="2019-09" db="EMBL/GenBank/DDBJ databases">
        <title>Hybrid Assembly of the complete Genome of the Deep-Sea Bacterium Moritella marina from long Nanopore and Illumina reads.</title>
        <authorList>
            <person name="Magin S."/>
            <person name="Georgoulis A."/>
            <person name="Papadimitriou K."/>
            <person name="Iliakis G."/>
            <person name="Vorgias C.E."/>
        </authorList>
    </citation>
    <scope>NUCLEOTIDE SEQUENCE [LARGE SCALE GENOMIC DNA]</scope>
    <source>
        <strain evidence="10 11">MP-1</strain>
    </source>
</reference>
<dbReference type="PROSITE" id="PS51186">
    <property type="entry name" value="GNAT"/>
    <property type="match status" value="1"/>
</dbReference>
<comment type="subcellular location">
    <subcellularLocation>
        <location evidence="8">Cytoplasm</location>
    </subcellularLocation>
</comment>
<dbReference type="OrthoDB" id="9802238at2"/>
<dbReference type="InterPro" id="IPR033719">
    <property type="entry name" value="NAGS_kin"/>
</dbReference>
<dbReference type="Gene3D" id="3.40.630.30">
    <property type="match status" value="1"/>
</dbReference>
<dbReference type="EC" id="2.3.1.1" evidence="8"/>
<evidence type="ECO:0000256" key="6">
    <source>
        <dbReference type="ARBA" id="ARBA00023315"/>
    </source>
</evidence>
<evidence type="ECO:0000259" key="9">
    <source>
        <dbReference type="PROSITE" id="PS51186"/>
    </source>
</evidence>
<dbReference type="GO" id="GO:0004042">
    <property type="term" value="F:L-glutamate N-acetyltransferase activity"/>
    <property type="evidence" value="ECO:0007669"/>
    <property type="project" value="UniProtKB-UniRule"/>
</dbReference>
<dbReference type="SUPFAM" id="SSF53633">
    <property type="entry name" value="Carbamate kinase-like"/>
    <property type="match status" value="1"/>
</dbReference>
<keyword evidence="8" id="KW-0963">Cytoplasm</keyword>
<feature type="domain" description="N-acetyltransferase" evidence="9">
    <location>
        <begin position="297"/>
        <end position="435"/>
    </location>
</feature>
<dbReference type="PANTHER" id="PTHR30602">
    <property type="entry name" value="AMINO-ACID ACETYLTRANSFERASE"/>
    <property type="match status" value="1"/>
</dbReference>
<dbReference type="Pfam" id="PF00583">
    <property type="entry name" value="Acetyltransf_1"/>
    <property type="match status" value="1"/>
</dbReference>
<dbReference type="EMBL" id="CP044399">
    <property type="protein sequence ID" value="QFI37138.1"/>
    <property type="molecule type" value="Genomic_DNA"/>
</dbReference>
<dbReference type="GO" id="GO:0005737">
    <property type="term" value="C:cytoplasm"/>
    <property type="evidence" value="ECO:0007669"/>
    <property type="project" value="UniProtKB-SubCell"/>
</dbReference>
<dbReference type="HAMAP" id="MF_01105">
    <property type="entry name" value="N_acetyl_glu_synth"/>
    <property type="match status" value="1"/>
</dbReference>
<dbReference type="AlphaFoldDB" id="A0A5J6WIQ6"/>
<comment type="miscellaneous">
    <text evidence="8">In bacteria which possess the bifunctional enzyme ornithine acetyltransferase/N-acetylglutamate synthase (ArgJ), ArgA fulfills an anaplerotic role.</text>
</comment>
<evidence type="ECO:0000256" key="4">
    <source>
        <dbReference type="ARBA" id="ARBA00022605"/>
    </source>
</evidence>
<comment type="similarity">
    <text evidence="2 8">Belongs to the acetyltransferase family. ArgA subfamily.</text>
</comment>
<dbReference type="RefSeq" id="WP_019628866.1">
    <property type="nucleotide sequence ID" value="NZ_ALOE01000001.1"/>
</dbReference>
<evidence type="ECO:0000256" key="7">
    <source>
        <dbReference type="ARBA" id="ARBA00048372"/>
    </source>
</evidence>
<comment type="catalytic activity">
    <reaction evidence="7 8">
        <text>L-glutamate + acetyl-CoA = N-acetyl-L-glutamate + CoA + H(+)</text>
        <dbReference type="Rhea" id="RHEA:24292"/>
        <dbReference type="ChEBI" id="CHEBI:15378"/>
        <dbReference type="ChEBI" id="CHEBI:29985"/>
        <dbReference type="ChEBI" id="CHEBI:44337"/>
        <dbReference type="ChEBI" id="CHEBI:57287"/>
        <dbReference type="ChEBI" id="CHEBI:57288"/>
        <dbReference type="EC" id="2.3.1.1"/>
    </reaction>
</comment>
<evidence type="ECO:0000313" key="11">
    <source>
        <dbReference type="Proteomes" id="UP000327424"/>
    </source>
</evidence>
<dbReference type="UniPathway" id="UPA00068">
    <property type="reaction ID" value="UER00106"/>
</dbReference>
<comment type="pathway">
    <text evidence="1 8">Amino-acid biosynthesis; L-arginine biosynthesis; N(2)-acetyl-L-ornithine from L-glutamate: step 1/4.</text>
</comment>
<dbReference type="InterPro" id="IPR000182">
    <property type="entry name" value="GNAT_dom"/>
</dbReference>
<dbReference type="InterPro" id="IPR001048">
    <property type="entry name" value="Asp/Glu/Uridylate_kinase"/>
</dbReference>
<name>A0A5J6WIQ6_MORMI</name>
<keyword evidence="3 8" id="KW-0055">Arginine biosynthesis</keyword>
<dbReference type="Pfam" id="PF00696">
    <property type="entry name" value="AA_kinase"/>
    <property type="match status" value="1"/>
</dbReference>
<dbReference type="InterPro" id="IPR036393">
    <property type="entry name" value="AceGlu_kinase-like_sf"/>
</dbReference>
<dbReference type="Gene3D" id="3.40.1160.10">
    <property type="entry name" value="Acetylglutamate kinase-like"/>
    <property type="match status" value="1"/>
</dbReference>
<dbReference type="PIRSF" id="PIRSF000423">
    <property type="entry name" value="ArgA"/>
    <property type="match status" value="1"/>
</dbReference>
<keyword evidence="5 8" id="KW-0808">Transferase</keyword>
<gene>
    <name evidence="8" type="primary">argA</name>
    <name evidence="10" type="ORF">FR932_04485</name>
</gene>
<evidence type="ECO:0000256" key="1">
    <source>
        <dbReference type="ARBA" id="ARBA00004925"/>
    </source>
</evidence>
<dbReference type="GO" id="GO:0006526">
    <property type="term" value="P:L-arginine biosynthetic process"/>
    <property type="evidence" value="ECO:0007669"/>
    <property type="project" value="UniProtKB-UniRule"/>
</dbReference>
<evidence type="ECO:0000256" key="5">
    <source>
        <dbReference type="ARBA" id="ARBA00022679"/>
    </source>
</evidence>
<keyword evidence="11" id="KW-1185">Reference proteome</keyword>
<organism evidence="10 11">
    <name type="scientific">Moritella marina ATCC 15381</name>
    <dbReference type="NCBI Taxonomy" id="1202962"/>
    <lineage>
        <taxon>Bacteria</taxon>
        <taxon>Pseudomonadati</taxon>
        <taxon>Pseudomonadota</taxon>
        <taxon>Gammaproteobacteria</taxon>
        <taxon>Alteromonadales</taxon>
        <taxon>Moritellaceae</taxon>
        <taxon>Moritella</taxon>
    </lineage>
</organism>
<dbReference type="InterPro" id="IPR016181">
    <property type="entry name" value="Acyl_CoA_acyltransferase"/>
</dbReference>
<evidence type="ECO:0000256" key="2">
    <source>
        <dbReference type="ARBA" id="ARBA00009145"/>
    </source>
</evidence>
<accession>A0A5J6WIQ6</accession>
<dbReference type="Proteomes" id="UP000327424">
    <property type="component" value="Chromosome"/>
</dbReference>
<keyword evidence="4 8" id="KW-0028">Amino-acid biosynthesis</keyword>
<dbReference type="NCBIfam" id="NF003641">
    <property type="entry name" value="PRK05279.1"/>
    <property type="match status" value="1"/>
</dbReference>
<dbReference type="KEGG" id="mmaa:FR932_04485"/>
<dbReference type="InterPro" id="IPR010167">
    <property type="entry name" value="NH2A_AcTrfase"/>
</dbReference>
<dbReference type="NCBIfam" id="TIGR01890">
    <property type="entry name" value="N-Ac-Glu-synth"/>
    <property type="match status" value="1"/>
</dbReference>
<dbReference type="PANTHER" id="PTHR30602:SF12">
    <property type="entry name" value="AMINO-ACID ACETYLTRANSFERASE NAGS1, CHLOROPLASTIC-RELATED"/>
    <property type="match status" value="1"/>
</dbReference>
<proteinExistence type="inferred from homology"/>
<protein>
    <recommendedName>
        <fullName evidence="8">Amino-acid acetyltransferase</fullName>
        <ecNumber evidence="8">2.3.1.1</ecNumber>
    </recommendedName>
    <alternativeName>
        <fullName evidence="8">N-acetylglutamate synthase</fullName>
        <shortName evidence="8">AGS</shortName>
        <shortName evidence="8">NAGS</shortName>
    </alternativeName>
</protein>
<dbReference type="CDD" id="cd04301">
    <property type="entry name" value="NAT_SF"/>
    <property type="match status" value="1"/>
</dbReference>
<sequence length="442" mass="49436">MELSQQDNQLVRWFRQSAPYLNAHRDKTIVLTLSGEAIAHANFINIVNDIALLNILGIRIVLVFGARPQINTILAQNNCESQFHKRQRVTDEQAFPLIKQVIGQLQYEITAAFSMGLVNTQMHGVKINIVSGNFITAQPMGVDDGVDFCHTGRVRRVDTDALEYQLAQNAITVVPPLGYSVTGESFNLSAEEVATKIAIKLSAHKLINFCSSQGVLDYNGELISEMFPEQAQERLAELEAQGGINSGTASYLRAAITASFAGVTRCHLVSYKTDGSLLQELFSRDGVGTQIVRQSAEQTRPAKIEDVPGIMLLTQPLVEQGMLVQRSREQLLRDIEHFTVVERDGTIIGCASLYCFSGNIAEMASVATHPEYRRLSRGDLLVKEIERQAKKQGMEHLFVLTTHSIHWFRERGFEPVELEQLPVEKQELYNLQRRSKILMKAL</sequence>
<evidence type="ECO:0000256" key="8">
    <source>
        <dbReference type="HAMAP-Rule" id="MF_01105"/>
    </source>
</evidence>